<evidence type="ECO:0000256" key="9">
    <source>
        <dbReference type="ARBA" id="ARBA00023163"/>
    </source>
</evidence>
<keyword evidence="3 10" id="KW-0240">DNA-directed RNA polymerase</keyword>
<dbReference type="InterPro" id="IPR000394">
    <property type="entry name" value="RNA_pol_sigma_54"/>
</dbReference>
<protein>
    <recommendedName>
        <fullName evidence="2 10">RNA polymerase sigma-54 factor</fullName>
    </recommendedName>
</protein>
<dbReference type="GO" id="GO:0006352">
    <property type="term" value="P:DNA-templated transcription initiation"/>
    <property type="evidence" value="ECO:0007669"/>
    <property type="project" value="InterPro"/>
</dbReference>
<dbReference type="GO" id="GO:0001216">
    <property type="term" value="F:DNA-binding transcription activator activity"/>
    <property type="evidence" value="ECO:0007669"/>
    <property type="project" value="InterPro"/>
</dbReference>
<dbReference type="GO" id="GO:0000428">
    <property type="term" value="C:DNA-directed RNA polymerase complex"/>
    <property type="evidence" value="ECO:0007669"/>
    <property type="project" value="UniProtKB-KW"/>
</dbReference>
<evidence type="ECO:0000313" key="15">
    <source>
        <dbReference type="Proteomes" id="UP000275012"/>
    </source>
</evidence>
<dbReference type="RefSeq" id="WP_122100637.1">
    <property type="nucleotide sequence ID" value="NZ_RFLY01000003.1"/>
</dbReference>
<dbReference type="InterPro" id="IPR038709">
    <property type="entry name" value="RpoN_core-bd_sf"/>
</dbReference>
<accession>A0A3M2I166</accession>
<evidence type="ECO:0000313" key="14">
    <source>
        <dbReference type="EMBL" id="RMH94115.1"/>
    </source>
</evidence>
<organism evidence="14 15">
    <name type="scientific">Solilutibacter pythonis</name>
    <dbReference type="NCBI Taxonomy" id="2483112"/>
    <lineage>
        <taxon>Bacteria</taxon>
        <taxon>Pseudomonadati</taxon>
        <taxon>Pseudomonadota</taxon>
        <taxon>Gammaproteobacteria</taxon>
        <taxon>Lysobacterales</taxon>
        <taxon>Lysobacteraceae</taxon>
        <taxon>Solilutibacter</taxon>
    </lineage>
</organism>
<dbReference type="AlphaFoldDB" id="A0A3M2I166"/>
<dbReference type="PIRSF" id="PIRSF000774">
    <property type="entry name" value="RpoN"/>
    <property type="match status" value="1"/>
</dbReference>
<dbReference type="Pfam" id="PF00309">
    <property type="entry name" value="Sigma54_AID"/>
    <property type="match status" value="1"/>
</dbReference>
<dbReference type="EMBL" id="RFLY01000003">
    <property type="protein sequence ID" value="RMH94115.1"/>
    <property type="molecule type" value="Genomic_DNA"/>
</dbReference>
<dbReference type="Pfam" id="PF04552">
    <property type="entry name" value="Sigma54_DBD"/>
    <property type="match status" value="1"/>
</dbReference>
<dbReference type="OrthoDB" id="9814402at2"/>
<dbReference type="PROSITE" id="PS50044">
    <property type="entry name" value="SIGMA54_3"/>
    <property type="match status" value="1"/>
</dbReference>
<keyword evidence="7 10" id="KW-0731">Sigma factor</keyword>
<evidence type="ECO:0000256" key="11">
    <source>
        <dbReference type="SAM" id="MobiDB-lite"/>
    </source>
</evidence>
<sequence>MKQQLTASQTQQLALTPQLRQALAVLQMSAIELETEIAEAIETNPLLEWSDDSPPAEASDGNAEYKEEAPEWERLEAGEDWSTPGDWQNGEEWRRGNGGSDDIVERQAAEEDLRQHLLWQLCLSHLGPRDLQIGSALIDAIDDDGYLREPLQGIIELLRPRWEIDESDILPVLHLIQRFDPLASGSRDLGECLCIQLSQLPENTPALPLARRIAAEAIMRLPKIGPEGVAREFHCAPREATTAIELLRTLDPRPGAQIGGLAQDTYVTPDAVIWRQKGLWRAALAAPSRPRICINHEYARMAAKAAGSDGRYLRGRLQEARWLLKNIEQRGETLLRVLNCLIREQAGFLEFGENALRPLTLREVAAKLELHESTISRAIARKHVHTPRGTLALRDFFASGIDNDGVSASSTAIQSMIRELIDAENPRKPLSDAALVVKLKERGVPVARRTVAKYREVLGIASSHERVRL</sequence>
<evidence type="ECO:0000259" key="13">
    <source>
        <dbReference type="Pfam" id="PF04963"/>
    </source>
</evidence>
<keyword evidence="8 10" id="KW-0238">DNA-binding</keyword>
<evidence type="ECO:0000259" key="12">
    <source>
        <dbReference type="Pfam" id="PF04552"/>
    </source>
</evidence>
<evidence type="ECO:0000256" key="4">
    <source>
        <dbReference type="ARBA" id="ARBA00022679"/>
    </source>
</evidence>
<dbReference type="NCBIfam" id="TIGR02395">
    <property type="entry name" value="rpoN_sigma"/>
    <property type="match status" value="1"/>
</dbReference>
<dbReference type="GO" id="GO:0016779">
    <property type="term" value="F:nucleotidyltransferase activity"/>
    <property type="evidence" value="ECO:0007669"/>
    <property type="project" value="UniProtKB-KW"/>
</dbReference>
<dbReference type="PROSITE" id="PS00717">
    <property type="entry name" value="SIGMA54_1"/>
    <property type="match status" value="1"/>
</dbReference>
<dbReference type="Pfam" id="PF04963">
    <property type="entry name" value="Sigma54_CBD"/>
    <property type="match status" value="1"/>
</dbReference>
<gene>
    <name evidence="14" type="ORF">EBB59_02830</name>
</gene>
<evidence type="ECO:0000256" key="5">
    <source>
        <dbReference type="ARBA" id="ARBA00022695"/>
    </source>
</evidence>
<evidence type="ECO:0000256" key="7">
    <source>
        <dbReference type="ARBA" id="ARBA00023082"/>
    </source>
</evidence>
<keyword evidence="6 10" id="KW-0805">Transcription regulation</keyword>
<evidence type="ECO:0000256" key="8">
    <source>
        <dbReference type="ARBA" id="ARBA00023125"/>
    </source>
</evidence>
<keyword evidence="5 10" id="KW-0548">Nucleotidyltransferase</keyword>
<dbReference type="PANTHER" id="PTHR32248:SF4">
    <property type="entry name" value="RNA POLYMERASE SIGMA-54 FACTOR"/>
    <property type="match status" value="1"/>
</dbReference>
<dbReference type="GO" id="GO:0016987">
    <property type="term" value="F:sigma factor activity"/>
    <property type="evidence" value="ECO:0007669"/>
    <property type="project" value="UniProtKB-KW"/>
</dbReference>
<dbReference type="NCBIfam" id="NF009118">
    <property type="entry name" value="PRK12469.1"/>
    <property type="match status" value="1"/>
</dbReference>
<dbReference type="PRINTS" id="PR00045">
    <property type="entry name" value="SIGMA54FCT"/>
</dbReference>
<proteinExistence type="inferred from homology"/>
<dbReference type="Gene3D" id="1.10.10.1330">
    <property type="entry name" value="RNA polymerase sigma-54 factor, core-binding domain"/>
    <property type="match status" value="1"/>
</dbReference>
<feature type="domain" description="RNA polymerase sigma factor 54 DNA-binding" evidence="12">
    <location>
        <begin position="312"/>
        <end position="467"/>
    </location>
</feature>
<evidence type="ECO:0000256" key="1">
    <source>
        <dbReference type="ARBA" id="ARBA00008798"/>
    </source>
</evidence>
<comment type="function">
    <text evidence="10">Sigma factors are initiation factors that promote the attachment of RNA polymerase to specific initiation sites and are then released.</text>
</comment>
<evidence type="ECO:0000256" key="6">
    <source>
        <dbReference type="ARBA" id="ARBA00023015"/>
    </source>
</evidence>
<dbReference type="PANTHER" id="PTHR32248">
    <property type="entry name" value="RNA POLYMERASE SIGMA-54 FACTOR"/>
    <property type="match status" value="1"/>
</dbReference>
<feature type="region of interest" description="Disordered" evidence="11">
    <location>
        <begin position="44"/>
        <end position="100"/>
    </location>
</feature>
<comment type="similarity">
    <text evidence="1 10">Belongs to the sigma-54 factor family.</text>
</comment>
<keyword evidence="15" id="KW-1185">Reference proteome</keyword>
<dbReference type="NCBIfam" id="NF004595">
    <property type="entry name" value="PRK05932.1-2"/>
    <property type="match status" value="1"/>
</dbReference>
<evidence type="ECO:0000256" key="2">
    <source>
        <dbReference type="ARBA" id="ARBA00019942"/>
    </source>
</evidence>
<keyword evidence="9 10" id="KW-0804">Transcription</keyword>
<dbReference type="GO" id="GO:0003677">
    <property type="term" value="F:DNA binding"/>
    <property type="evidence" value="ECO:0007669"/>
    <property type="project" value="UniProtKB-KW"/>
</dbReference>
<name>A0A3M2I166_9GAMM</name>
<dbReference type="InterPro" id="IPR007046">
    <property type="entry name" value="RNA_pol_sigma_54_core-bd"/>
</dbReference>
<comment type="caution">
    <text evidence="14">The sequence shown here is derived from an EMBL/GenBank/DDBJ whole genome shotgun (WGS) entry which is preliminary data.</text>
</comment>
<keyword evidence="4 10" id="KW-0808">Transferase</keyword>
<feature type="compositionally biased region" description="Basic and acidic residues" evidence="11">
    <location>
        <begin position="63"/>
        <end position="77"/>
    </location>
</feature>
<dbReference type="PROSITE" id="PS00718">
    <property type="entry name" value="SIGMA54_2"/>
    <property type="match status" value="1"/>
</dbReference>
<evidence type="ECO:0000256" key="10">
    <source>
        <dbReference type="PIRNR" id="PIRNR000774"/>
    </source>
</evidence>
<dbReference type="Proteomes" id="UP000275012">
    <property type="component" value="Unassembled WGS sequence"/>
</dbReference>
<dbReference type="InterPro" id="IPR007634">
    <property type="entry name" value="RNA_pol_sigma_54_DNA-bd"/>
</dbReference>
<feature type="domain" description="RNA polymerase sigma factor 54 core-binding" evidence="13">
    <location>
        <begin position="105"/>
        <end position="298"/>
    </location>
</feature>
<evidence type="ECO:0000256" key="3">
    <source>
        <dbReference type="ARBA" id="ARBA00022478"/>
    </source>
</evidence>
<reference evidence="14 15" key="1">
    <citation type="submission" date="2018-10" db="EMBL/GenBank/DDBJ databases">
        <title>Proposal of Lysobacter pythonis sp. nov. isolated from royal pythons (Python regius).</title>
        <authorList>
            <person name="Hans-Juergen B."/>
            <person name="Huptas C."/>
            <person name="Sandra B."/>
            <person name="Igor L."/>
            <person name="Joachim S."/>
            <person name="Siegfried S."/>
            <person name="Mareike W."/>
            <person name="Peter K."/>
        </authorList>
    </citation>
    <scope>NUCLEOTIDE SEQUENCE [LARGE SCALE GENOMIC DNA]</scope>
    <source>
        <strain evidence="14 15">4284/11</strain>
    </source>
</reference>
<dbReference type="Gene3D" id="1.10.10.60">
    <property type="entry name" value="Homeodomain-like"/>
    <property type="match status" value="1"/>
</dbReference>